<dbReference type="AlphaFoldDB" id="A0AAV2WSA5"/>
<protein>
    <submittedName>
        <fullName evidence="8">Permease</fullName>
    </submittedName>
</protein>
<dbReference type="EMBL" id="LK021343">
    <property type="protein sequence ID" value="CDQ47151.1"/>
    <property type="molecule type" value="Genomic_DNA"/>
</dbReference>
<evidence type="ECO:0000313" key="9">
    <source>
        <dbReference type="Proteomes" id="UP000028864"/>
    </source>
</evidence>
<dbReference type="Proteomes" id="UP000028864">
    <property type="component" value="Unassembled WGS sequence"/>
</dbReference>
<comment type="similarity">
    <text evidence="2">Belongs to the UPF0718 family.</text>
</comment>
<keyword evidence="4 7" id="KW-0812">Transmembrane</keyword>
<feature type="transmembrane region" description="Helical" evidence="7">
    <location>
        <begin position="219"/>
        <end position="238"/>
    </location>
</feature>
<reference evidence="8" key="1">
    <citation type="submission" date="2014-05" db="EMBL/GenBank/DDBJ databases">
        <authorList>
            <person name="Urmite Genomes"/>
        </authorList>
    </citation>
    <scope>NUCLEOTIDE SEQUENCE</scope>
    <source>
        <strain evidence="8">DSM 44074</strain>
    </source>
</reference>
<dbReference type="Pfam" id="PF03773">
    <property type="entry name" value="ArsP_1"/>
    <property type="match status" value="1"/>
</dbReference>
<sequence length="335" mass="34247">MLAEWPTVTVGTPAGRRIGSMPILVVVILGLALVGTTARDAVAGHPAVATAATVFCGIFVQALPFLALGVLVSGVIAATVTPQKLARLLPRRPTAAILTAGVGAAALPGCECGSVPIARRLFGDGTVGAAALTFMLAAPAINPVVLVATAVAFPGEPLLVLARCVASLLTAVVMGLLWTRFGKPEWITRVLPTSAPASDSRWTVFTEAARHDFLQAASFLVLGAAAAAVLHVVVPGWVYEHLAGQLVLGIVVMAVLAVVLSLCSEADAFVAASLSMLPLLPRLVFLVVGPAVDVKLFAMQAGMFGRAFAIRFAPLSFVVAVLAGTGVGLLLLGDR</sequence>
<feature type="transmembrane region" description="Helical" evidence="7">
    <location>
        <begin position="244"/>
        <end position="262"/>
    </location>
</feature>
<comment type="subcellular location">
    <subcellularLocation>
        <location evidence="1">Cell membrane</location>
        <topology evidence="1">Multi-pass membrane protein</topology>
    </subcellularLocation>
</comment>
<accession>A0AAV2WSA5</accession>
<feature type="transmembrane region" description="Helical" evidence="7">
    <location>
        <begin position="129"/>
        <end position="153"/>
    </location>
</feature>
<feature type="transmembrane region" description="Helical" evidence="7">
    <location>
        <begin position="58"/>
        <end position="81"/>
    </location>
</feature>
<gene>
    <name evidence="8" type="ORF">BN1047_05069</name>
</gene>
<feature type="transmembrane region" description="Helical" evidence="7">
    <location>
        <begin position="21"/>
        <end position="38"/>
    </location>
</feature>
<evidence type="ECO:0000256" key="7">
    <source>
        <dbReference type="SAM" id="Phobius"/>
    </source>
</evidence>
<evidence type="ECO:0000256" key="3">
    <source>
        <dbReference type="ARBA" id="ARBA00022475"/>
    </source>
</evidence>
<dbReference type="PANTHER" id="PTHR34184">
    <property type="entry name" value="UPF0718 PROTEIN YCGR"/>
    <property type="match status" value="1"/>
</dbReference>
<evidence type="ECO:0000256" key="1">
    <source>
        <dbReference type="ARBA" id="ARBA00004651"/>
    </source>
</evidence>
<reference evidence="8" key="2">
    <citation type="submission" date="2015-09" db="EMBL/GenBank/DDBJ databases">
        <title>Draft genome sequence of Mycobacterium neoaurum DSM 44074.</title>
        <authorList>
            <person name="Croce O."/>
            <person name="Robert C."/>
            <person name="Raoult D."/>
            <person name="Drancourt M."/>
        </authorList>
    </citation>
    <scope>NUCLEOTIDE SEQUENCE</scope>
    <source>
        <strain evidence="8">DSM 44074</strain>
    </source>
</reference>
<feature type="transmembrane region" description="Helical" evidence="7">
    <location>
        <begin position="159"/>
        <end position="179"/>
    </location>
</feature>
<evidence type="ECO:0000256" key="6">
    <source>
        <dbReference type="ARBA" id="ARBA00023136"/>
    </source>
</evidence>
<dbReference type="InterPro" id="IPR005524">
    <property type="entry name" value="DUF318"/>
</dbReference>
<organism evidence="8 9">
    <name type="scientific">Mycolicibacterium neoaurum</name>
    <name type="common">Mycobacterium neoaurum</name>
    <dbReference type="NCBI Taxonomy" id="1795"/>
    <lineage>
        <taxon>Bacteria</taxon>
        <taxon>Bacillati</taxon>
        <taxon>Actinomycetota</taxon>
        <taxon>Actinomycetes</taxon>
        <taxon>Mycobacteriales</taxon>
        <taxon>Mycobacteriaceae</taxon>
        <taxon>Mycolicibacterium</taxon>
    </lineage>
</organism>
<dbReference type="InterPro" id="IPR052923">
    <property type="entry name" value="UPF0718"/>
</dbReference>
<keyword evidence="3" id="KW-1003">Cell membrane</keyword>
<evidence type="ECO:0000256" key="5">
    <source>
        <dbReference type="ARBA" id="ARBA00022989"/>
    </source>
</evidence>
<evidence type="ECO:0000256" key="4">
    <source>
        <dbReference type="ARBA" id="ARBA00022692"/>
    </source>
</evidence>
<dbReference type="PANTHER" id="PTHR34184:SF4">
    <property type="entry name" value="UPF0718 PROTEIN YCGR"/>
    <property type="match status" value="1"/>
</dbReference>
<feature type="transmembrane region" description="Helical" evidence="7">
    <location>
        <begin position="312"/>
        <end position="332"/>
    </location>
</feature>
<feature type="transmembrane region" description="Helical" evidence="7">
    <location>
        <begin position="269"/>
        <end position="292"/>
    </location>
</feature>
<keyword evidence="5 7" id="KW-1133">Transmembrane helix</keyword>
<name>A0AAV2WSA5_MYCNE</name>
<keyword evidence="6 7" id="KW-0472">Membrane</keyword>
<evidence type="ECO:0000313" key="8">
    <source>
        <dbReference type="EMBL" id="CDQ47151.1"/>
    </source>
</evidence>
<proteinExistence type="inferred from homology"/>
<evidence type="ECO:0000256" key="2">
    <source>
        <dbReference type="ARBA" id="ARBA00006386"/>
    </source>
</evidence>
<dbReference type="GO" id="GO:0005886">
    <property type="term" value="C:plasma membrane"/>
    <property type="evidence" value="ECO:0007669"/>
    <property type="project" value="UniProtKB-SubCell"/>
</dbReference>